<accession>A0A556MUV9</accession>
<evidence type="ECO:0000259" key="4">
    <source>
        <dbReference type="Pfam" id="PF20737"/>
    </source>
</evidence>
<dbReference type="GO" id="GO:0005975">
    <property type="term" value="P:carbohydrate metabolic process"/>
    <property type="evidence" value="ECO:0007669"/>
    <property type="project" value="InterPro"/>
</dbReference>
<organism evidence="5 6">
    <name type="scientific">Mucilaginibacter corticis</name>
    <dbReference type="NCBI Taxonomy" id="2597670"/>
    <lineage>
        <taxon>Bacteria</taxon>
        <taxon>Pseudomonadati</taxon>
        <taxon>Bacteroidota</taxon>
        <taxon>Sphingobacteriia</taxon>
        <taxon>Sphingobacteriales</taxon>
        <taxon>Sphingobacteriaceae</taxon>
        <taxon>Mucilaginibacter</taxon>
    </lineage>
</organism>
<dbReference type="Pfam" id="PF07944">
    <property type="entry name" value="Beta-AFase-like_GH127_cat"/>
    <property type="match status" value="1"/>
</dbReference>
<gene>
    <name evidence="5" type="ORF">FO440_05775</name>
</gene>
<keyword evidence="1" id="KW-0732">Signal</keyword>
<proteinExistence type="predicted"/>
<sequence>MIFFKRRYIAVLCGQLILSAFQSSAQSLAAQHPIHPLELQHVRVNDAFWSPKLKVWNTVTVYDVFDKLEGKYVPDRPDIIAEKEKWGRTRNAFLNFDLVAQGKKNINTHDGPPWYDGLVYETIRGAADLLAEYPDPKLEKKIDAYIDRIAAAQAVDPDGYINTYTTLTKPKDQRWGLNGADDKWQHDIYNAGMLIDAAVHYYKATGKTKLLAVAVKFSNYIYTVMGPAPKSNVIPGHGGPEEAMLRMYQLFKDHPELKAKIGVPVRTDEYFALTKYWIEQRGNYGEKDGSHARKSDDSYNQDHMPVLQQQTIEGHAVRATLLATGVTAVGLETNDPRYIQTANNYWNNMVGKRMFITGGEGAIADGERFGADYFLPESAYLETCASIGSAFFSEQMNELEADGKYVDEFERVAYNNLLSGVSLSGDHYFYENPLIATDHKRWAWHDCPCCPPMILKMVAALPQYIYGYDDKSLYVNLFIGSEADLKLNGSGITLKQTTGYPWKGDTRIEVDPKKPQTFAVNIRIPGWAEGKENPFDLYRSKTTGAVILKVNGKVVPVEPVKGYASVKRQWKKGDVIELSLPIEPRLVAVNDAVQTIKGKLAIASGPIVYGFEAIDNPDLKNYSIRNNDTMTLDYKSELLNGVNIITGQATNSTGESVKFTAVPFYALGNRVSGAPYQVWMPEKAN</sequence>
<dbReference type="InterPro" id="IPR012878">
    <property type="entry name" value="Beta-AFase-like_GH127_cat"/>
</dbReference>
<evidence type="ECO:0000313" key="6">
    <source>
        <dbReference type="Proteomes" id="UP000318733"/>
    </source>
</evidence>
<dbReference type="InterPro" id="IPR049049">
    <property type="entry name" value="Beta-AFase-like_GH127_C"/>
</dbReference>
<feature type="domain" description="Non-reducing end beta-L-arabinofuranosidase-like GH127 C-terminal" evidence="4">
    <location>
        <begin position="584"/>
        <end position="681"/>
    </location>
</feature>
<feature type="signal peptide" evidence="1">
    <location>
        <begin position="1"/>
        <end position="25"/>
    </location>
</feature>
<evidence type="ECO:0000259" key="2">
    <source>
        <dbReference type="Pfam" id="PF07944"/>
    </source>
</evidence>
<dbReference type="PANTHER" id="PTHR43465">
    <property type="entry name" value="DUF1680 DOMAIN PROTEIN (AFU_ORTHOLOGUE AFUA_1G08910)"/>
    <property type="match status" value="1"/>
</dbReference>
<dbReference type="AlphaFoldDB" id="A0A556MUV9"/>
<dbReference type="RefSeq" id="WP_144247263.1">
    <property type="nucleotide sequence ID" value="NZ_VLPK01000001.1"/>
</dbReference>
<dbReference type="InterPro" id="IPR049174">
    <property type="entry name" value="Beta-AFase-like"/>
</dbReference>
<evidence type="ECO:0000256" key="1">
    <source>
        <dbReference type="SAM" id="SignalP"/>
    </source>
</evidence>
<reference evidence="5 6" key="1">
    <citation type="submission" date="2019-07" db="EMBL/GenBank/DDBJ databases">
        <authorList>
            <person name="Huq M.A."/>
        </authorList>
    </citation>
    <scope>NUCLEOTIDE SEQUENCE [LARGE SCALE GENOMIC DNA]</scope>
    <source>
        <strain evidence="5 6">MAH-19</strain>
    </source>
</reference>
<dbReference type="GO" id="GO:0016787">
    <property type="term" value="F:hydrolase activity"/>
    <property type="evidence" value="ECO:0007669"/>
    <property type="project" value="UniProtKB-KW"/>
</dbReference>
<dbReference type="Pfam" id="PF20736">
    <property type="entry name" value="Glyco_hydro127M"/>
    <property type="match status" value="1"/>
</dbReference>
<dbReference type="OrthoDB" id="9757939at2"/>
<keyword evidence="6" id="KW-1185">Reference proteome</keyword>
<feature type="domain" description="Non-reducing end beta-L-arabinofuranosidase-like GH127 catalytic" evidence="2">
    <location>
        <begin position="41"/>
        <end position="462"/>
    </location>
</feature>
<dbReference type="EMBL" id="VLPK01000001">
    <property type="protein sequence ID" value="TSJ43697.1"/>
    <property type="molecule type" value="Genomic_DNA"/>
</dbReference>
<dbReference type="InterPro" id="IPR008928">
    <property type="entry name" value="6-hairpin_glycosidase_sf"/>
</dbReference>
<dbReference type="Proteomes" id="UP000318733">
    <property type="component" value="Unassembled WGS sequence"/>
</dbReference>
<feature type="chain" id="PRO_5022082661" evidence="1">
    <location>
        <begin position="26"/>
        <end position="685"/>
    </location>
</feature>
<keyword evidence="5" id="KW-0378">Hydrolase</keyword>
<dbReference type="SUPFAM" id="SSF48208">
    <property type="entry name" value="Six-hairpin glycosidases"/>
    <property type="match status" value="1"/>
</dbReference>
<dbReference type="InterPro" id="IPR049046">
    <property type="entry name" value="Beta-AFase-like_GH127_middle"/>
</dbReference>
<protein>
    <submittedName>
        <fullName evidence="5">Glycoside hydrolase family 127 protein</fullName>
    </submittedName>
</protein>
<evidence type="ECO:0000313" key="5">
    <source>
        <dbReference type="EMBL" id="TSJ43697.1"/>
    </source>
</evidence>
<dbReference type="PANTHER" id="PTHR43465:SF2">
    <property type="entry name" value="DUF1680 DOMAIN PROTEIN (AFU_ORTHOLOGUE AFUA_1G08910)"/>
    <property type="match status" value="1"/>
</dbReference>
<feature type="domain" description="Non-reducing end beta-L-arabinofuranosidase-like GH127 middle" evidence="3">
    <location>
        <begin position="473"/>
        <end position="582"/>
    </location>
</feature>
<dbReference type="Pfam" id="PF20737">
    <property type="entry name" value="Glyco_hydro127C"/>
    <property type="match status" value="1"/>
</dbReference>
<evidence type="ECO:0000259" key="3">
    <source>
        <dbReference type="Pfam" id="PF20736"/>
    </source>
</evidence>
<name>A0A556MUV9_9SPHI</name>
<dbReference type="Gene3D" id="1.50.10.20">
    <property type="match status" value="1"/>
</dbReference>
<comment type="caution">
    <text evidence="5">The sequence shown here is derived from an EMBL/GenBank/DDBJ whole genome shotgun (WGS) entry which is preliminary data.</text>
</comment>